<name>A0A2P6SAX6_ROSCH</name>
<gene>
    <name evidence="1" type="ORF">RchiOBHm_Chr1g0328891</name>
</gene>
<dbReference type="Proteomes" id="UP000238479">
    <property type="component" value="Chromosome 1"/>
</dbReference>
<comment type="caution">
    <text evidence="1">The sequence shown here is derived from an EMBL/GenBank/DDBJ whole genome shotgun (WGS) entry which is preliminary data.</text>
</comment>
<organism evidence="1 2">
    <name type="scientific">Rosa chinensis</name>
    <name type="common">China rose</name>
    <dbReference type="NCBI Taxonomy" id="74649"/>
    <lineage>
        <taxon>Eukaryota</taxon>
        <taxon>Viridiplantae</taxon>
        <taxon>Streptophyta</taxon>
        <taxon>Embryophyta</taxon>
        <taxon>Tracheophyta</taxon>
        <taxon>Spermatophyta</taxon>
        <taxon>Magnoliopsida</taxon>
        <taxon>eudicotyledons</taxon>
        <taxon>Gunneridae</taxon>
        <taxon>Pentapetalae</taxon>
        <taxon>rosids</taxon>
        <taxon>fabids</taxon>
        <taxon>Rosales</taxon>
        <taxon>Rosaceae</taxon>
        <taxon>Rosoideae</taxon>
        <taxon>Rosoideae incertae sedis</taxon>
        <taxon>Rosa</taxon>
    </lineage>
</organism>
<evidence type="ECO:0000313" key="1">
    <source>
        <dbReference type="EMBL" id="PRQ55825.1"/>
    </source>
</evidence>
<reference evidence="1 2" key="1">
    <citation type="journal article" date="2018" name="Nat. Genet.">
        <title>The Rosa genome provides new insights in the design of modern roses.</title>
        <authorList>
            <person name="Bendahmane M."/>
        </authorList>
    </citation>
    <scope>NUCLEOTIDE SEQUENCE [LARGE SCALE GENOMIC DNA]</scope>
    <source>
        <strain evidence="2">cv. Old Blush</strain>
    </source>
</reference>
<sequence>MKTKTSFAKGKMAYHLRKFSTRLKRCIYNIPDLTFDGAELKVIAPYIAMMWMRGTR</sequence>
<keyword evidence="2" id="KW-1185">Reference proteome</keyword>
<accession>A0A2P6SAX6</accession>
<evidence type="ECO:0000313" key="2">
    <source>
        <dbReference type="Proteomes" id="UP000238479"/>
    </source>
</evidence>
<dbReference type="AlphaFoldDB" id="A0A2P6SAX6"/>
<protein>
    <submittedName>
        <fullName evidence="1">Uncharacterized protein</fullName>
    </submittedName>
</protein>
<dbReference type="EMBL" id="PDCK01000039">
    <property type="protein sequence ID" value="PRQ55825.1"/>
    <property type="molecule type" value="Genomic_DNA"/>
</dbReference>
<dbReference type="Gramene" id="PRQ55825">
    <property type="protein sequence ID" value="PRQ55825"/>
    <property type="gene ID" value="RchiOBHm_Chr1g0328891"/>
</dbReference>
<proteinExistence type="predicted"/>